<feature type="compositionally biased region" description="Basic and acidic residues" evidence="1">
    <location>
        <begin position="371"/>
        <end position="381"/>
    </location>
</feature>
<dbReference type="AlphaFoldDB" id="A0A8S3DKH6"/>
<reference evidence="2" key="1">
    <citation type="submission" date="2021-02" db="EMBL/GenBank/DDBJ databases">
        <authorList>
            <person name="Nowell W R."/>
        </authorList>
    </citation>
    <scope>NUCLEOTIDE SEQUENCE</scope>
</reference>
<feature type="region of interest" description="Disordered" evidence="1">
    <location>
        <begin position="326"/>
        <end position="442"/>
    </location>
</feature>
<feature type="region of interest" description="Disordered" evidence="1">
    <location>
        <begin position="69"/>
        <end position="239"/>
    </location>
</feature>
<evidence type="ECO:0000313" key="3">
    <source>
        <dbReference type="Proteomes" id="UP000681967"/>
    </source>
</evidence>
<feature type="compositionally biased region" description="Low complexity" evidence="1">
    <location>
        <begin position="411"/>
        <end position="422"/>
    </location>
</feature>
<feature type="compositionally biased region" description="Basic and acidic residues" evidence="1">
    <location>
        <begin position="341"/>
        <end position="351"/>
    </location>
</feature>
<dbReference type="EMBL" id="CAJOBH010210013">
    <property type="protein sequence ID" value="CAF5008630.1"/>
    <property type="molecule type" value="Genomic_DNA"/>
</dbReference>
<feature type="compositionally biased region" description="Polar residues" evidence="1">
    <location>
        <begin position="139"/>
        <end position="151"/>
    </location>
</feature>
<evidence type="ECO:0000313" key="2">
    <source>
        <dbReference type="EMBL" id="CAF5008630.1"/>
    </source>
</evidence>
<organism evidence="2 3">
    <name type="scientific">Rotaria magnacalcarata</name>
    <dbReference type="NCBI Taxonomy" id="392030"/>
    <lineage>
        <taxon>Eukaryota</taxon>
        <taxon>Metazoa</taxon>
        <taxon>Spiralia</taxon>
        <taxon>Gnathifera</taxon>
        <taxon>Rotifera</taxon>
        <taxon>Eurotatoria</taxon>
        <taxon>Bdelloidea</taxon>
        <taxon>Philodinida</taxon>
        <taxon>Philodinidae</taxon>
        <taxon>Rotaria</taxon>
    </lineage>
</organism>
<feature type="compositionally biased region" description="Basic and acidic residues" evidence="1">
    <location>
        <begin position="76"/>
        <end position="102"/>
    </location>
</feature>
<feature type="compositionally biased region" description="Polar residues" evidence="1">
    <location>
        <begin position="176"/>
        <end position="185"/>
    </location>
</feature>
<accession>A0A8S3DKH6</accession>
<name>A0A8S3DKH6_9BILA</name>
<gene>
    <name evidence="2" type="ORF">BYL167_LOCUS55635</name>
</gene>
<protein>
    <submittedName>
        <fullName evidence="2">Uncharacterized protein</fullName>
    </submittedName>
</protein>
<dbReference type="Proteomes" id="UP000681967">
    <property type="component" value="Unassembled WGS sequence"/>
</dbReference>
<proteinExistence type="predicted"/>
<feature type="non-terminal residue" evidence="2">
    <location>
        <position position="558"/>
    </location>
</feature>
<feature type="region of interest" description="Disordered" evidence="1">
    <location>
        <begin position="537"/>
        <end position="558"/>
    </location>
</feature>
<sequence>YDPESLVSSDAIKIEHTETVEHEQYEPMLLSQQQQQLGSPVLEGQYEREEVERAGETHIVHEEIQQNLSSIEIELESTHESDQEEDKEKEAYQPEQRLKSDEITIESPHITEQDLHELGSSFEAGTIPSHQIAERRLNTEQVVVESSATSEPQKDEEQYEENYESGQHAPEYRTTAEVTKTGSTTQEDEESFEESVMSERKLLESPLGDTTPTDEQDDYYDSRETSAGDTNIMEPSATVEEYGYRSSFEKEEVDELQAAHEFEIKEKSSFTEIQLETAHKSDHEKEEGQEQFKRIYSTDEVIARTPEMVEHEKSLFEQLYSDQHAYVEPQASMDEEVSEQEDCKRLHERLHSQMTEVESLQSSEPEDQDDEHQRLKHDFQHLTRQSKQTESTNMTEEDEDQMERKEGSAKTSPTLTQPTQSTENLQDKKQASSLELADDERHEPIITFATNFIQSSGITQQQEDQYHPESFLSSDAIKIEHTETFHDDQYEPMLLSQQQQNIPSPVIERQYEREGQEGVNETHIVHEKIQQNLTAADIQLDSQRESDHEEDEEVQHQP</sequence>
<feature type="compositionally biased region" description="Acidic residues" evidence="1">
    <location>
        <begin position="548"/>
        <end position="558"/>
    </location>
</feature>
<evidence type="ECO:0000256" key="1">
    <source>
        <dbReference type="SAM" id="MobiDB-lite"/>
    </source>
</evidence>
<feature type="compositionally biased region" description="Polar residues" evidence="1">
    <location>
        <begin position="352"/>
        <end position="363"/>
    </location>
</feature>
<feature type="compositionally biased region" description="Polar residues" evidence="1">
    <location>
        <begin position="382"/>
        <end position="394"/>
    </location>
</feature>
<feature type="non-terminal residue" evidence="2">
    <location>
        <position position="1"/>
    </location>
</feature>
<comment type="caution">
    <text evidence="2">The sequence shown here is derived from an EMBL/GenBank/DDBJ whole genome shotgun (WGS) entry which is preliminary data.</text>
</comment>